<name>A0A564Z9E9_HYMDI</name>
<protein>
    <submittedName>
        <fullName evidence="1">Uncharacterized protein</fullName>
    </submittedName>
</protein>
<keyword evidence="2" id="KW-1185">Reference proteome</keyword>
<reference evidence="1 2" key="1">
    <citation type="submission" date="2019-07" db="EMBL/GenBank/DDBJ databases">
        <authorList>
            <person name="Jastrzebski P J."/>
            <person name="Paukszto L."/>
            <person name="Jastrzebski P J."/>
        </authorList>
    </citation>
    <scope>NUCLEOTIDE SEQUENCE [LARGE SCALE GENOMIC DNA]</scope>
    <source>
        <strain evidence="1 2">WMS-il1</strain>
    </source>
</reference>
<dbReference type="Proteomes" id="UP000321570">
    <property type="component" value="Unassembled WGS sequence"/>
</dbReference>
<dbReference type="AlphaFoldDB" id="A0A564Z9E9"/>
<evidence type="ECO:0000313" key="1">
    <source>
        <dbReference type="EMBL" id="VUZ56125.1"/>
    </source>
</evidence>
<proteinExistence type="predicted"/>
<accession>A0A564Z9E9</accession>
<evidence type="ECO:0000313" key="2">
    <source>
        <dbReference type="Proteomes" id="UP000321570"/>
    </source>
</evidence>
<gene>
    <name evidence="1" type="ORF">WMSIL1_LOCUS13789</name>
</gene>
<dbReference type="EMBL" id="CABIJS010000698">
    <property type="protein sequence ID" value="VUZ56125.1"/>
    <property type="molecule type" value="Genomic_DNA"/>
</dbReference>
<sequence length="98" mass="11374">MRYETTFLEKTIFKRESLVELGPPSPAAEFRGQDLRTACEELLLSQELCVSTGCYPRRECSVETLVYGLRYHLNYQWTNAMIAKQHDGNIYLGTEKYT</sequence>
<organism evidence="1 2">
    <name type="scientific">Hymenolepis diminuta</name>
    <name type="common">Rat tapeworm</name>
    <dbReference type="NCBI Taxonomy" id="6216"/>
    <lineage>
        <taxon>Eukaryota</taxon>
        <taxon>Metazoa</taxon>
        <taxon>Spiralia</taxon>
        <taxon>Lophotrochozoa</taxon>
        <taxon>Platyhelminthes</taxon>
        <taxon>Cestoda</taxon>
        <taxon>Eucestoda</taxon>
        <taxon>Cyclophyllidea</taxon>
        <taxon>Hymenolepididae</taxon>
        <taxon>Hymenolepis</taxon>
    </lineage>
</organism>